<sequence length="325" mass="36880">MLMKGQFKITGKVLIAAAAAIVMLSGCRADIPLVSESLETKAYTLPQSMVIVATERNRYQQIYTNQIWGVNLPGDQTFETYLVDQVKEFLQEMKMMNLLAKNKGVTLTSAEKEEVRKASEEYFSSLTKEDISYMGASETDVRTMYEEYYLSNKVVDELTKDMNLEISDSEAKVIQVDQIVVSDGDVAAAVLLKAEAEGADFSTLAREYSESPVITCKIGRGENPGPYEDAAFSLSAGQISQVVEDKGKYYIIQCVNDYDQDATQERKAGLYRKRKKEVFDQIYSQFKKDNPITFSNEIWKDVKFSKDDRTTTTNFFEIYKKYFSD</sequence>
<evidence type="ECO:0000313" key="8">
    <source>
        <dbReference type="EMBL" id="KEZ91756.1"/>
    </source>
</evidence>
<evidence type="ECO:0000256" key="2">
    <source>
        <dbReference type="ARBA" id="ARBA00013194"/>
    </source>
</evidence>
<evidence type="ECO:0000256" key="1">
    <source>
        <dbReference type="ARBA" id="ARBA00000971"/>
    </source>
</evidence>
<organism evidence="8 9">
    <name type="scientific">Lacrimispora celerecrescens</name>
    <dbReference type="NCBI Taxonomy" id="29354"/>
    <lineage>
        <taxon>Bacteria</taxon>
        <taxon>Bacillati</taxon>
        <taxon>Bacillota</taxon>
        <taxon>Clostridia</taxon>
        <taxon>Lachnospirales</taxon>
        <taxon>Lachnospiraceae</taxon>
        <taxon>Lacrimispora</taxon>
    </lineage>
</organism>
<dbReference type="GO" id="GO:0003755">
    <property type="term" value="F:peptidyl-prolyl cis-trans isomerase activity"/>
    <property type="evidence" value="ECO:0007669"/>
    <property type="project" value="UniProtKB-KW"/>
</dbReference>
<dbReference type="PROSITE" id="PS50198">
    <property type="entry name" value="PPIC_PPIASE_2"/>
    <property type="match status" value="1"/>
</dbReference>
<evidence type="ECO:0000256" key="3">
    <source>
        <dbReference type="ARBA" id="ARBA00022729"/>
    </source>
</evidence>
<keyword evidence="4 6" id="KW-0697">Rotamase</keyword>
<evidence type="ECO:0000313" key="9">
    <source>
        <dbReference type="Proteomes" id="UP000028525"/>
    </source>
</evidence>
<reference evidence="8 9" key="1">
    <citation type="submission" date="2014-07" db="EMBL/GenBank/DDBJ databases">
        <title>Draft genome of Clostridium celerecrescens 152B isolated from sediments associated with methane hydrate from Krishna Godavari basin.</title>
        <authorList>
            <person name="Honkalas V.S."/>
            <person name="Dabir A.P."/>
            <person name="Arora P."/>
            <person name="Dhakephalkar P.K."/>
        </authorList>
    </citation>
    <scope>NUCLEOTIDE SEQUENCE [LARGE SCALE GENOMIC DNA]</scope>
    <source>
        <strain evidence="8 9">152B</strain>
    </source>
</reference>
<dbReference type="PANTHER" id="PTHR47245:SF1">
    <property type="entry name" value="FOLDASE PROTEIN PRSA"/>
    <property type="match status" value="1"/>
</dbReference>
<dbReference type="InterPro" id="IPR050245">
    <property type="entry name" value="PrsA_foldase"/>
</dbReference>
<evidence type="ECO:0000256" key="5">
    <source>
        <dbReference type="ARBA" id="ARBA00023235"/>
    </source>
</evidence>
<evidence type="ECO:0000256" key="6">
    <source>
        <dbReference type="PROSITE-ProRule" id="PRU00278"/>
    </source>
</evidence>
<evidence type="ECO:0000256" key="4">
    <source>
        <dbReference type="ARBA" id="ARBA00023110"/>
    </source>
</evidence>
<comment type="catalytic activity">
    <reaction evidence="1">
        <text>[protein]-peptidylproline (omega=180) = [protein]-peptidylproline (omega=0)</text>
        <dbReference type="Rhea" id="RHEA:16237"/>
        <dbReference type="Rhea" id="RHEA-COMP:10747"/>
        <dbReference type="Rhea" id="RHEA-COMP:10748"/>
        <dbReference type="ChEBI" id="CHEBI:83833"/>
        <dbReference type="ChEBI" id="CHEBI:83834"/>
        <dbReference type="EC" id="5.2.1.8"/>
    </reaction>
</comment>
<evidence type="ECO:0000259" key="7">
    <source>
        <dbReference type="PROSITE" id="PS50198"/>
    </source>
</evidence>
<dbReference type="EMBL" id="JPME01000002">
    <property type="protein sequence ID" value="KEZ91756.1"/>
    <property type="molecule type" value="Genomic_DNA"/>
</dbReference>
<dbReference type="SUPFAM" id="SSF54534">
    <property type="entry name" value="FKBP-like"/>
    <property type="match status" value="1"/>
</dbReference>
<dbReference type="PANTHER" id="PTHR47245">
    <property type="entry name" value="PEPTIDYLPROLYL ISOMERASE"/>
    <property type="match status" value="1"/>
</dbReference>
<dbReference type="PROSITE" id="PS51257">
    <property type="entry name" value="PROKAR_LIPOPROTEIN"/>
    <property type="match status" value="1"/>
</dbReference>
<name>A0A084JS22_9FIRM</name>
<accession>A0A084JS22</accession>
<protein>
    <recommendedName>
        <fullName evidence="2">peptidylprolyl isomerase</fullName>
        <ecNumber evidence="2">5.2.1.8</ecNumber>
    </recommendedName>
</protein>
<comment type="caution">
    <text evidence="8">The sequence shown here is derived from an EMBL/GenBank/DDBJ whole genome shotgun (WGS) entry which is preliminary data.</text>
</comment>
<dbReference type="InterPro" id="IPR000297">
    <property type="entry name" value="PPIase_PpiC"/>
</dbReference>
<dbReference type="Pfam" id="PF00639">
    <property type="entry name" value="Rotamase"/>
    <property type="match status" value="1"/>
</dbReference>
<dbReference type="STRING" id="29354.IO98_00820"/>
<dbReference type="Gene3D" id="3.10.50.40">
    <property type="match status" value="1"/>
</dbReference>
<feature type="domain" description="PpiC" evidence="7">
    <location>
        <begin position="171"/>
        <end position="256"/>
    </location>
</feature>
<dbReference type="InterPro" id="IPR046357">
    <property type="entry name" value="PPIase_dom_sf"/>
</dbReference>
<dbReference type="EC" id="5.2.1.8" evidence="2"/>
<keyword evidence="5 6" id="KW-0413">Isomerase</keyword>
<keyword evidence="3" id="KW-0732">Signal</keyword>
<proteinExistence type="predicted"/>
<gene>
    <name evidence="8" type="ORF">IO98_00820</name>
</gene>
<dbReference type="Proteomes" id="UP000028525">
    <property type="component" value="Unassembled WGS sequence"/>
</dbReference>
<keyword evidence="9" id="KW-1185">Reference proteome</keyword>
<dbReference type="AlphaFoldDB" id="A0A084JS22"/>